<name>X0Y264_9ZZZZ</name>
<sequence>AQIAADKLKLDVFLKAQGLGQNARERVDAFVDKIVELSKKLLGDE</sequence>
<gene>
    <name evidence="1" type="ORF">S01H1_66480</name>
</gene>
<evidence type="ECO:0000313" key="1">
    <source>
        <dbReference type="EMBL" id="GAG30966.1"/>
    </source>
</evidence>
<dbReference type="AlphaFoldDB" id="X0Y264"/>
<proteinExistence type="predicted"/>
<comment type="caution">
    <text evidence="1">The sequence shown here is derived from an EMBL/GenBank/DDBJ whole genome shotgun (WGS) entry which is preliminary data.</text>
</comment>
<organism evidence="1">
    <name type="scientific">marine sediment metagenome</name>
    <dbReference type="NCBI Taxonomy" id="412755"/>
    <lineage>
        <taxon>unclassified sequences</taxon>
        <taxon>metagenomes</taxon>
        <taxon>ecological metagenomes</taxon>
    </lineage>
</organism>
<feature type="non-terminal residue" evidence="1">
    <location>
        <position position="1"/>
    </location>
</feature>
<accession>X0Y264</accession>
<protein>
    <submittedName>
        <fullName evidence="1">Uncharacterized protein</fullName>
    </submittedName>
</protein>
<reference evidence="1" key="1">
    <citation type="journal article" date="2014" name="Front. Microbiol.">
        <title>High frequency of phylogenetically diverse reductive dehalogenase-homologous genes in deep subseafloor sedimentary metagenomes.</title>
        <authorList>
            <person name="Kawai M."/>
            <person name="Futagami T."/>
            <person name="Toyoda A."/>
            <person name="Takaki Y."/>
            <person name="Nishi S."/>
            <person name="Hori S."/>
            <person name="Arai W."/>
            <person name="Tsubouchi T."/>
            <person name="Morono Y."/>
            <person name="Uchiyama I."/>
            <person name="Ito T."/>
            <person name="Fujiyama A."/>
            <person name="Inagaki F."/>
            <person name="Takami H."/>
        </authorList>
    </citation>
    <scope>NUCLEOTIDE SEQUENCE</scope>
    <source>
        <strain evidence="1">Expedition CK06-06</strain>
    </source>
</reference>
<dbReference type="EMBL" id="BARS01043960">
    <property type="protein sequence ID" value="GAG30966.1"/>
    <property type="molecule type" value="Genomic_DNA"/>
</dbReference>